<dbReference type="Gene3D" id="3.60.15.10">
    <property type="entry name" value="Ribonuclease Z/Hydroxyacylglutathione hydrolase-like"/>
    <property type="match status" value="1"/>
</dbReference>
<dbReference type="InterPro" id="IPR001279">
    <property type="entry name" value="Metallo-B-lactamas"/>
</dbReference>
<dbReference type="AlphaFoldDB" id="A0A9J6ZEE3"/>
<dbReference type="Pfam" id="PF12706">
    <property type="entry name" value="Lactamase_B_2"/>
    <property type="match status" value="1"/>
</dbReference>
<evidence type="ECO:0000256" key="3">
    <source>
        <dbReference type="ARBA" id="ARBA00048505"/>
    </source>
</evidence>
<evidence type="ECO:0000259" key="4">
    <source>
        <dbReference type="SMART" id="SM00849"/>
    </source>
</evidence>
<dbReference type="KEGG" id="plig:NAG76_22340"/>
<dbReference type="SMART" id="SM00849">
    <property type="entry name" value="Lactamase_B"/>
    <property type="match status" value="1"/>
</dbReference>
<dbReference type="InterPro" id="IPR052533">
    <property type="entry name" value="WalJ/YycJ-like"/>
</dbReference>
<evidence type="ECO:0000256" key="1">
    <source>
        <dbReference type="ARBA" id="ARBA00034221"/>
    </source>
</evidence>
<comment type="catalytic activity">
    <reaction evidence="3">
        <text>3',5'-cyclic UMP + H2O = UMP + H(+)</text>
        <dbReference type="Rhea" id="RHEA:70575"/>
        <dbReference type="ChEBI" id="CHEBI:15377"/>
        <dbReference type="ChEBI" id="CHEBI:15378"/>
        <dbReference type="ChEBI" id="CHEBI:57865"/>
        <dbReference type="ChEBI" id="CHEBI:184387"/>
    </reaction>
    <physiologicalReaction direction="left-to-right" evidence="3">
        <dbReference type="Rhea" id="RHEA:70576"/>
    </physiologicalReaction>
</comment>
<dbReference type="SUPFAM" id="SSF56281">
    <property type="entry name" value="Metallo-hydrolase/oxidoreductase"/>
    <property type="match status" value="1"/>
</dbReference>
<sequence length="241" mass="27255">MIKITPLASSSAGNAYHITDGETALLLDAGLSFKEIQKGVNFKVSELEGCLITHNHIDHVKGLKELANKGVEVYLSQGTSDALDYAHHRFNITGSFQEFKIGSWVIIPFDVQHDVDEPLGYLLINKLGETLLFATDTYYIKYKFSGITHMLIECNYSELIVKRQIELASDLDDSKNLVSRYKRLLKSHFSLENMIDFLRANDLSKLKEVWLIHLSDSNSDEALFKQEIQKLTGVPVYVADK</sequence>
<gene>
    <name evidence="5" type="ORF">NAG76_22340</name>
</gene>
<evidence type="ECO:0000256" key="2">
    <source>
        <dbReference type="ARBA" id="ARBA00034301"/>
    </source>
</evidence>
<dbReference type="EMBL" id="CP097899">
    <property type="protein sequence ID" value="URN94522.1"/>
    <property type="molecule type" value="Genomic_DNA"/>
</dbReference>
<organism evidence="5 6">
    <name type="scientific">Candidatus Pristimantibacillus lignocellulolyticus</name>
    <dbReference type="NCBI Taxonomy" id="2994561"/>
    <lineage>
        <taxon>Bacteria</taxon>
        <taxon>Bacillati</taxon>
        <taxon>Bacillota</taxon>
        <taxon>Bacilli</taxon>
        <taxon>Bacillales</taxon>
        <taxon>Paenibacillaceae</taxon>
        <taxon>Candidatus Pristimantibacillus</taxon>
    </lineage>
</organism>
<evidence type="ECO:0000313" key="6">
    <source>
        <dbReference type="Proteomes" id="UP001056756"/>
    </source>
</evidence>
<comment type="function">
    <text evidence="2">Counteracts the endogenous Pycsar antiviral defense system. Phosphodiesterase that enables metal-dependent hydrolysis of host cyclic nucleotide Pycsar defense signals such as cCMP and cUMP.</text>
</comment>
<comment type="catalytic activity">
    <reaction evidence="1">
        <text>3',5'-cyclic CMP + H2O = CMP + H(+)</text>
        <dbReference type="Rhea" id="RHEA:72675"/>
        <dbReference type="ChEBI" id="CHEBI:15377"/>
        <dbReference type="ChEBI" id="CHEBI:15378"/>
        <dbReference type="ChEBI" id="CHEBI:58003"/>
        <dbReference type="ChEBI" id="CHEBI:60377"/>
    </reaction>
    <physiologicalReaction direction="left-to-right" evidence="1">
        <dbReference type="Rhea" id="RHEA:72676"/>
    </physiologicalReaction>
</comment>
<evidence type="ECO:0000313" key="5">
    <source>
        <dbReference type="EMBL" id="URN94522.1"/>
    </source>
</evidence>
<accession>A0A9J6ZEE3</accession>
<feature type="domain" description="Metallo-beta-lactamase" evidence="4">
    <location>
        <begin position="12"/>
        <end position="188"/>
    </location>
</feature>
<proteinExistence type="predicted"/>
<dbReference type="PANTHER" id="PTHR47619">
    <property type="entry name" value="METALLO-HYDROLASE YYCJ-RELATED"/>
    <property type="match status" value="1"/>
</dbReference>
<dbReference type="Proteomes" id="UP001056756">
    <property type="component" value="Chromosome"/>
</dbReference>
<reference evidence="5" key="1">
    <citation type="submission" date="2022-05" db="EMBL/GenBank/DDBJ databases">
        <title>Novel bacterial taxa in a minimal lignocellulolytic consortium and its capacity to transform plastics disclosed by genome-resolved metagenomics.</title>
        <authorList>
            <person name="Rodriguez C.A.D."/>
            <person name="Diaz-Garcia L."/>
            <person name="Herrera K."/>
            <person name="Tarazona N.A."/>
            <person name="Sproer C."/>
            <person name="Overmann J."/>
            <person name="Jimenez D.J."/>
        </authorList>
    </citation>
    <scope>NUCLEOTIDE SEQUENCE</scope>
    <source>
        <strain evidence="5">MAG5</strain>
    </source>
</reference>
<dbReference type="PANTHER" id="PTHR47619:SF1">
    <property type="entry name" value="EXODEOXYRIBONUCLEASE WALJ"/>
    <property type="match status" value="1"/>
</dbReference>
<protein>
    <submittedName>
        <fullName evidence="5">MBL fold metallo-hydrolase</fullName>
    </submittedName>
</protein>
<dbReference type="InterPro" id="IPR036866">
    <property type="entry name" value="RibonucZ/Hydroxyglut_hydro"/>
</dbReference>
<name>A0A9J6ZEE3_9BACL</name>